<dbReference type="Proteomes" id="UP000177010">
    <property type="component" value="Unassembled WGS sequence"/>
</dbReference>
<dbReference type="STRING" id="481719.LASUN_05860"/>
<dbReference type="EMBL" id="MIQE01000008">
    <property type="protein sequence ID" value="OFA12306.1"/>
    <property type="molecule type" value="Genomic_DNA"/>
</dbReference>
<evidence type="ECO:0000256" key="3">
    <source>
        <dbReference type="ARBA" id="ARBA00023163"/>
    </source>
</evidence>
<proteinExistence type="predicted"/>
<accession>A0A1E7XGR1</accession>
<sequence length="101" mass="11330">MVDKELRESIEALNKFDHGDDSDVEVQKVSLEVPRTLPSDIKELRKREDLTQQSLAAFLGVSIRTVQGWEIGKSKPNGSARRLIQLLGKNPDLINAIYVNS</sequence>
<evidence type="ECO:0000259" key="4">
    <source>
        <dbReference type="PROSITE" id="PS50943"/>
    </source>
</evidence>
<comment type="caution">
    <text evidence="5">The sequence shown here is derived from an EMBL/GenBank/DDBJ whole genome shotgun (WGS) entry which is preliminary data.</text>
</comment>
<dbReference type="InterPro" id="IPR010982">
    <property type="entry name" value="Lambda_DNA-bd_dom_sf"/>
</dbReference>
<dbReference type="GO" id="GO:0003677">
    <property type="term" value="F:DNA binding"/>
    <property type="evidence" value="ECO:0007669"/>
    <property type="project" value="UniProtKB-KW"/>
</dbReference>
<keyword evidence="2" id="KW-0238">DNA-binding</keyword>
<dbReference type="PANTHER" id="PTHR36511:SF3">
    <property type="entry name" value="ANTITOXIN HIGA-2"/>
    <property type="match status" value="1"/>
</dbReference>
<gene>
    <name evidence="5" type="primary">higA-2_4</name>
    <name evidence="5" type="ORF">LASUN_05860</name>
</gene>
<organism evidence="5 6">
    <name type="scientific">Lentilactobacillus sunkii</name>
    <dbReference type="NCBI Taxonomy" id="481719"/>
    <lineage>
        <taxon>Bacteria</taxon>
        <taxon>Bacillati</taxon>
        <taxon>Bacillota</taxon>
        <taxon>Bacilli</taxon>
        <taxon>Lactobacillales</taxon>
        <taxon>Lactobacillaceae</taxon>
        <taxon>Lentilactobacillus</taxon>
    </lineage>
</organism>
<dbReference type="Gene3D" id="1.10.260.40">
    <property type="entry name" value="lambda repressor-like DNA-binding domains"/>
    <property type="match status" value="1"/>
</dbReference>
<evidence type="ECO:0000313" key="5">
    <source>
        <dbReference type="EMBL" id="OFA12306.1"/>
    </source>
</evidence>
<keyword evidence="3" id="KW-0804">Transcription</keyword>
<feature type="domain" description="HTH cro/C1-type" evidence="4">
    <location>
        <begin position="41"/>
        <end position="94"/>
    </location>
</feature>
<dbReference type="PROSITE" id="PS50943">
    <property type="entry name" value="HTH_CROC1"/>
    <property type="match status" value="1"/>
</dbReference>
<protein>
    <submittedName>
        <fullName evidence="5">Antitoxin igA-2</fullName>
    </submittedName>
</protein>
<evidence type="ECO:0000256" key="2">
    <source>
        <dbReference type="ARBA" id="ARBA00023125"/>
    </source>
</evidence>
<dbReference type="SUPFAM" id="SSF47413">
    <property type="entry name" value="lambda repressor-like DNA-binding domains"/>
    <property type="match status" value="1"/>
</dbReference>
<dbReference type="Pfam" id="PF01381">
    <property type="entry name" value="HTH_3"/>
    <property type="match status" value="1"/>
</dbReference>
<dbReference type="AlphaFoldDB" id="A0A1E7XGR1"/>
<dbReference type="InterPro" id="IPR052359">
    <property type="entry name" value="HTH-type_reg/antitoxin"/>
</dbReference>
<dbReference type="PANTHER" id="PTHR36511">
    <property type="entry name" value="MERR FAMILY BACTERIAL REGULATORY PROTEIN"/>
    <property type="match status" value="1"/>
</dbReference>
<evidence type="ECO:0000313" key="6">
    <source>
        <dbReference type="Proteomes" id="UP000177010"/>
    </source>
</evidence>
<dbReference type="CDD" id="cd00093">
    <property type="entry name" value="HTH_XRE"/>
    <property type="match status" value="1"/>
</dbReference>
<evidence type="ECO:0000256" key="1">
    <source>
        <dbReference type="ARBA" id="ARBA00023015"/>
    </source>
</evidence>
<keyword evidence="1" id="KW-0805">Transcription regulation</keyword>
<dbReference type="SMART" id="SM00530">
    <property type="entry name" value="HTH_XRE"/>
    <property type="match status" value="1"/>
</dbReference>
<name>A0A1E7XGR1_9LACO</name>
<dbReference type="RefSeq" id="WP_083274410.1">
    <property type="nucleotide sequence ID" value="NZ_JAZHVW010000019.1"/>
</dbReference>
<reference evidence="5 6" key="1">
    <citation type="submission" date="2016-09" db="EMBL/GenBank/DDBJ databases">
        <title>Genome Sequence of Lactobacillus sunkii Strain CG01.</title>
        <authorList>
            <person name="Poehlein A."/>
            <person name="Gabris C."/>
            <person name="Bengelsdorf F.R."/>
            <person name="Duerre P."/>
            <person name="Daniel R."/>
        </authorList>
    </citation>
    <scope>NUCLEOTIDE SEQUENCE [LARGE SCALE GENOMIC DNA]</scope>
    <source>
        <strain evidence="5 6">CG_D</strain>
    </source>
</reference>
<dbReference type="InterPro" id="IPR001387">
    <property type="entry name" value="Cro/C1-type_HTH"/>
</dbReference>